<keyword evidence="4" id="KW-1185">Reference proteome</keyword>
<dbReference type="EMBL" id="BMAR01000001">
    <property type="protein sequence ID" value="GFR41371.1"/>
    <property type="molecule type" value="Genomic_DNA"/>
</dbReference>
<keyword evidence="2" id="KW-1133">Transmembrane helix</keyword>
<keyword evidence="2" id="KW-0472">Membrane</keyword>
<dbReference type="GO" id="GO:0071786">
    <property type="term" value="P:endoplasmic reticulum tubular network organization"/>
    <property type="evidence" value="ECO:0007669"/>
    <property type="project" value="InterPro"/>
</dbReference>
<accession>A0AAD3DK59</accession>
<evidence type="ECO:0000256" key="1">
    <source>
        <dbReference type="SAM" id="MobiDB-lite"/>
    </source>
</evidence>
<dbReference type="Proteomes" id="UP001054857">
    <property type="component" value="Unassembled WGS sequence"/>
</dbReference>
<comment type="caution">
    <text evidence="3">The sequence shown here is derived from an EMBL/GenBank/DDBJ whole genome shotgun (WGS) entry which is preliminary data.</text>
</comment>
<organism evidence="3 4">
    <name type="scientific">Astrephomene gubernaculifera</name>
    <dbReference type="NCBI Taxonomy" id="47775"/>
    <lineage>
        <taxon>Eukaryota</taxon>
        <taxon>Viridiplantae</taxon>
        <taxon>Chlorophyta</taxon>
        <taxon>core chlorophytes</taxon>
        <taxon>Chlorophyceae</taxon>
        <taxon>CS clade</taxon>
        <taxon>Chlamydomonadales</taxon>
        <taxon>Astrephomenaceae</taxon>
        <taxon>Astrephomene</taxon>
    </lineage>
</organism>
<name>A0AAD3DK59_9CHLO</name>
<evidence type="ECO:0000313" key="3">
    <source>
        <dbReference type="EMBL" id="GFR41371.1"/>
    </source>
</evidence>
<feature type="compositionally biased region" description="Low complexity" evidence="1">
    <location>
        <begin position="173"/>
        <end position="188"/>
    </location>
</feature>
<feature type="transmembrane region" description="Helical" evidence="2">
    <location>
        <begin position="79"/>
        <end position="103"/>
    </location>
</feature>
<dbReference type="AlphaFoldDB" id="A0AAD3DK59"/>
<proteinExistence type="predicted"/>
<feature type="transmembrane region" description="Helical" evidence="2">
    <location>
        <begin position="44"/>
        <end position="67"/>
    </location>
</feature>
<dbReference type="GO" id="GO:0071782">
    <property type="term" value="C:endoplasmic reticulum tubular network"/>
    <property type="evidence" value="ECO:0007669"/>
    <property type="project" value="TreeGrafter"/>
</dbReference>
<gene>
    <name evidence="3" type="ORF">Agub_g2054</name>
</gene>
<dbReference type="PANTHER" id="PTHR22166">
    <property type="entry name" value="ENDOPLASMIC RETICULUM JUNCTION FORMATION PROTEIN LUNAPARK"/>
    <property type="match status" value="1"/>
</dbReference>
<evidence type="ECO:0000313" key="4">
    <source>
        <dbReference type="Proteomes" id="UP001054857"/>
    </source>
</evidence>
<protein>
    <submittedName>
        <fullName evidence="3">Uncharacterized protein</fullName>
    </submittedName>
</protein>
<reference evidence="3 4" key="1">
    <citation type="journal article" date="2021" name="Sci. Rep.">
        <title>Genome sequencing of the multicellular alga Astrephomene provides insights into convergent evolution of germ-soma differentiation.</title>
        <authorList>
            <person name="Yamashita S."/>
            <person name="Yamamoto K."/>
            <person name="Matsuzaki R."/>
            <person name="Suzuki S."/>
            <person name="Yamaguchi H."/>
            <person name="Hirooka S."/>
            <person name="Minakuchi Y."/>
            <person name="Miyagishima S."/>
            <person name="Kawachi M."/>
            <person name="Toyoda A."/>
            <person name="Nozaki H."/>
        </authorList>
    </citation>
    <scope>NUCLEOTIDE SEQUENCE [LARGE SCALE GENOMIC DNA]</scope>
    <source>
        <strain evidence="3 4">NIES-4017</strain>
    </source>
</reference>
<feature type="region of interest" description="Disordered" evidence="1">
    <location>
        <begin position="173"/>
        <end position="192"/>
    </location>
</feature>
<feature type="region of interest" description="Disordered" evidence="1">
    <location>
        <begin position="273"/>
        <end position="293"/>
    </location>
</feature>
<dbReference type="InterPro" id="IPR040115">
    <property type="entry name" value="Lnp"/>
</dbReference>
<evidence type="ECO:0000256" key="2">
    <source>
        <dbReference type="SAM" id="Phobius"/>
    </source>
</evidence>
<sequence length="293" mass="31539">MGGLLSRAGTDTYYANYEKAFERLEKDSSKVLDRRVKRRKRMDACSNLGFWTTAVAFCVALLLTAYLQQVSTQKWYQKAVTILGAFAAPLVSALLFKGILWLFRFGEARDERFLRKLMEAKRKMIKDLKDSTRFERTAALIKKYDPDEQHAGSPRPRGPVQLGAESLRRRQVATAAGAASNSQAPSASVTPRTGALTPVGAGGALIRPAAAAASAAVSVATGTGKALMPVFESLANNLMGDNPVLVQEAHHLREENNVLKAKLAEIEARLAKVGGDEAPASPPAKVVDKASSG</sequence>
<dbReference type="PANTHER" id="PTHR22166:SF12">
    <property type="entry name" value="ENDOPLASMIC RETICULUM JUNCTION FORMATION PROTEIN LUNAPARK"/>
    <property type="match status" value="1"/>
</dbReference>
<keyword evidence="2" id="KW-0812">Transmembrane</keyword>